<feature type="transmembrane region" description="Helical" evidence="2">
    <location>
        <begin position="557"/>
        <end position="578"/>
    </location>
</feature>
<feature type="transmembrane region" description="Helical" evidence="2">
    <location>
        <begin position="345"/>
        <end position="364"/>
    </location>
</feature>
<gene>
    <name evidence="4" type="ORF">SAMN04488117_11639</name>
</gene>
<dbReference type="EMBL" id="FNBL01000016">
    <property type="protein sequence ID" value="SDG30660.1"/>
    <property type="molecule type" value="Genomic_DNA"/>
</dbReference>
<feature type="transmembrane region" description="Helical" evidence="2">
    <location>
        <begin position="76"/>
        <end position="94"/>
    </location>
</feature>
<feature type="domain" description="TRAP C4-dicarboxylate transport system permease DctM subunit" evidence="3">
    <location>
        <begin position="121"/>
        <end position="552"/>
    </location>
</feature>
<name>A0A1G7T7S6_9RHOB</name>
<dbReference type="PANTHER" id="PTHR43849">
    <property type="entry name" value="BLL3936 PROTEIN"/>
    <property type="match status" value="1"/>
</dbReference>
<feature type="transmembrane region" description="Helical" evidence="2">
    <location>
        <begin position="443"/>
        <end position="461"/>
    </location>
</feature>
<feature type="transmembrane region" description="Helical" evidence="2">
    <location>
        <begin position="177"/>
        <end position="200"/>
    </location>
</feature>
<organism evidence="4 5">
    <name type="scientific">Celeribacter baekdonensis</name>
    <dbReference type="NCBI Taxonomy" id="875171"/>
    <lineage>
        <taxon>Bacteria</taxon>
        <taxon>Pseudomonadati</taxon>
        <taxon>Pseudomonadota</taxon>
        <taxon>Alphaproteobacteria</taxon>
        <taxon>Rhodobacterales</taxon>
        <taxon>Roseobacteraceae</taxon>
        <taxon>Celeribacter</taxon>
    </lineage>
</organism>
<feature type="transmembrane region" description="Helical" evidence="2">
    <location>
        <begin position="266"/>
        <end position="291"/>
    </location>
</feature>
<feature type="transmembrane region" description="Helical" evidence="2">
    <location>
        <begin position="46"/>
        <end position="64"/>
    </location>
</feature>
<feature type="transmembrane region" description="Helical" evidence="2">
    <location>
        <begin position="303"/>
        <end position="324"/>
    </location>
</feature>
<protein>
    <submittedName>
        <fullName evidence="4">TRAP transporter, 4TM/12TM fusion protein</fullName>
    </submittedName>
</protein>
<comment type="subcellular location">
    <subcellularLocation>
        <location evidence="1">Cell inner membrane</location>
        <topology evidence="1">Multi-pass membrane protein</topology>
    </subcellularLocation>
</comment>
<dbReference type="RefSeq" id="WP_226946244.1">
    <property type="nucleotide sequence ID" value="NZ_CP028473.1"/>
</dbReference>
<sequence length="636" mass="66634">MNIPSLTETGRRRKLASTMRTVVIVLAAAFALWVIYANLFVISDPLILGILFISGIFTILFLAIGATARAPDDVPIYDWIFSALSLACGIYFYVNAGVVADRISLLDQFTPDQLFFGSSLLFLTLEATRRTTGLGLTGVVLLFLIYNLFGYLLPPPFGHRVSEFSYLLDVLVFTTDGLFGVPIQVVASYVFLFVMFGTFLSKAGGGDFFFNLASLVTGRARGGPAKIAIISSGLYGTMSGSPTSDVVATGSITIPVMKRLGYSARFAGAVEVAASTGGSAMPPIMGSAAFIMAEYSGISYNEIVFAALLPALIYYGGVFSQVHLRAVRLDLRPSEDEVPSVADTFRTGWVFLLPIIGIVVALMLGYSPTFTAGVGVVATILASLILKETRMTPWQILEGLGTTTLQILPVAGACAAAGLVIGGLSMTGLGMKSANVILELSNGQPILTLVIAAAVTIVLGLGMPTPSAYILAAVLVGPALAKLGFPVLPSQMFLLYYAILSALTPPIAVAAIAASAIADEDPFKIAFSAVRLAVIGFLLPFAFVWNPAILLMSDPLINTLAIVGAVSATLAIACSLEGMVKTDLSTLERLLLTIGAVGAVSPFPLLAVASIALVIAVLGRQFFFSTPVAAGGKEET</sequence>
<dbReference type="GO" id="GO:0005886">
    <property type="term" value="C:plasma membrane"/>
    <property type="evidence" value="ECO:0007669"/>
    <property type="project" value="UniProtKB-SubCell"/>
</dbReference>
<evidence type="ECO:0000256" key="1">
    <source>
        <dbReference type="RuleBase" id="RU369079"/>
    </source>
</evidence>
<feature type="transmembrane region" description="Helical" evidence="2">
    <location>
        <begin position="114"/>
        <end position="129"/>
    </location>
</feature>
<accession>A0A1G7T7S6</accession>
<feature type="transmembrane region" description="Helical" evidence="2">
    <location>
        <begin position="370"/>
        <end position="386"/>
    </location>
</feature>
<dbReference type="Pfam" id="PF06808">
    <property type="entry name" value="DctM"/>
    <property type="match status" value="1"/>
</dbReference>
<keyword evidence="2" id="KW-0812">Transmembrane</keyword>
<evidence type="ECO:0000259" key="3">
    <source>
        <dbReference type="Pfam" id="PF06808"/>
    </source>
</evidence>
<dbReference type="Proteomes" id="UP000182284">
    <property type="component" value="Unassembled WGS sequence"/>
</dbReference>
<feature type="transmembrane region" description="Helical" evidence="2">
    <location>
        <begin position="407"/>
        <end position="431"/>
    </location>
</feature>
<feature type="transmembrane region" description="Helical" evidence="2">
    <location>
        <begin position="525"/>
        <end position="545"/>
    </location>
</feature>
<dbReference type="GO" id="GO:0022857">
    <property type="term" value="F:transmembrane transporter activity"/>
    <property type="evidence" value="ECO:0007669"/>
    <property type="project" value="UniProtKB-UniRule"/>
</dbReference>
<dbReference type="InterPro" id="IPR010656">
    <property type="entry name" value="DctM"/>
</dbReference>
<dbReference type="AlphaFoldDB" id="A0A1G7T7S6"/>
<evidence type="ECO:0000256" key="2">
    <source>
        <dbReference type="SAM" id="Phobius"/>
    </source>
</evidence>
<comment type="function">
    <text evidence="1">Part of the tripartite ATP-independent periplasmic (TRAP) transport system.</text>
</comment>
<evidence type="ECO:0000313" key="5">
    <source>
        <dbReference type="Proteomes" id="UP000182284"/>
    </source>
</evidence>
<feature type="transmembrane region" description="Helical" evidence="2">
    <location>
        <begin position="590"/>
        <end position="618"/>
    </location>
</feature>
<feature type="transmembrane region" description="Helical" evidence="2">
    <location>
        <begin position="494"/>
        <end position="518"/>
    </location>
</feature>
<keyword evidence="2" id="KW-0472">Membrane</keyword>
<dbReference type="InterPro" id="IPR011853">
    <property type="entry name" value="TRAP_DctM-Dct_fused"/>
</dbReference>
<feature type="transmembrane region" description="Helical" evidence="2">
    <location>
        <begin position="136"/>
        <end position="157"/>
    </location>
</feature>
<feature type="transmembrane region" description="Helical" evidence="2">
    <location>
        <begin position="21"/>
        <end position="40"/>
    </location>
</feature>
<proteinExistence type="predicted"/>
<dbReference type="PANTHER" id="PTHR43849:SF2">
    <property type="entry name" value="BLL3936 PROTEIN"/>
    <property type="match status" value="1"/>
</dbReference>
<keyword evidence="2" id="KW-1133">Transmembrane helix</keyword>
<dbReference type="NCBIfam" id="TIGR02123">
    <property type="entry name" value="TRAP_fused"/>
    <property type="match status" value="1"/>
</dbReference>
<keyword evidence="1" id="KW-0813">Transport</keyword>
<evidence type="ECO:0000313" key="4">
    <source>
        <dbReference type="EMBL" id="SDG30660.1"/>
    </source>
</evidence>
<keyword evidence="1" id="KW-0997">Cell inner membrane</keyword>
<keyword evidence="1" id="KW-1003">Cell membrane</keyword>
<reference evidence="4 5" key="1">
    <citation type="submission" date="2016-10" db="EMBL/GenBank/DDBJ databases">
        <authorList>
            <person name="de Groot N.N."/>
        </authorList>
    </citation>
    <scope>NUCLEOTIDE SEQUENCE [LARGE SCALE GENOMIC DNA]</scope>
    <source>
        <strain evidence="4 5">DSM 27375</strain>
    </source>
</reference>